<evidence type="ECO:0000313" key="8">
    <source>
        <dbReference type="Proteomes" id="UP000276133"/>
    </source>
</evidence>
<keyword evidence="8" id="KW-1185">Reference proteome</keyword>
<gene>
    <name evidence="7" type="ORF">BpHYR1_004552</name>
</gene>
<sequence length="299" mass="35355">MTGLYDTKISQSEIFDKLKSVMDLTYPGVHVFVVVLTVTRFTEEEQKTVDFISDYFGDDIRKFGLILFTKLDDLEQDGVRLDDFIRENEKLQAFVKQFGRRYIGFNNRLDKNDARMQQTRNAFIDLVDKIICNNNGRYYTTKVFETCQKAFDLKMKKIEEMNVSLEERAKQMEKMSKDHKEAMENIQKQHFAIIEKLHEEMKSNMDKNSREMAEMNKNHENEKKKMRAQMEEMLTENQRVFSTKINNLQEETQKELAKKNQEMTTMISNFQQRTAAEQEEARKAVKKAKNKAKKEAGKN</sequence>
<feature type="region of interest" description="Disordered" evidence="5">
    <location>
        <begin position="272"/>
        <end position="299"/>
    </location>
</feature>
<dbReference type="Pfam" id="PF04548">
    <property type="entry name" value="AIG1"/>
    <property type="match status" value="1"/>
</dbReference>
<comment type="caution">
    <text evidence="7">The sequence shown here is derived from an EMBL/GenBank/DDBJ whole genome shotgun (WGS) entry which is preliminary data.</text>
</comment>
<evidence type="ECO:0000256" key="5">
    <source>
        <dbReference type="SAM" id="MobiDB-lite"/>
    </source>
</evidence>
<dbReference type="PANTHER" id="PTHR10903">
    <property type="entry name" value="GTPASE, IMAP FAMILY MEMBER-RELATED"/>
    <property type="match status" value="1"/>
</dbReference>
<dbReference type="GO" id="GO:0005525">
    <property type="term" value="F:GTP binding"/>
    <property type="evidence" value="ECO:0007669"/>
    <property type="project" value="UniProtKB-KW"/>
</dbReference>
<dbReference type="EMBL" id="REGN01013753">
    <property type="protein sequence ID" value="RMZ93516.1"/>
    <property type="molecule type" value="Genomic_DNA"/>
</dbReference>
<dbReference type="PANTHER" id="PTHR10903:SF184">
    <property type="entry name" value="GTP-BINDING PROTEIN A"/>
    <property type="match status" value="1"/>
</dbReference>
<feature type="domain" description="AIG1-type G" evidence="6">
    <location>
        <begin position="1"/>
        <end position="148"/>
    </location>
</feature>
<evidence type="ECO:0000259" key="6">
    <source>
        <dbReference type="PROSITE" id="PS51720"/>
    </source>
</evidence>
<dbReference type="SUPFAM" id="SSF52540">
    <property type="entry name" value="P-loop containing nucleoside triphosphate hydrolases"/>
    <property type="match status" value="1"/>
</dbReference>
<dbReference type="STRING" id="10195.A0A3M7P360"/>
<dbReference type="InterPro" id="IPR006703">
    <property type="entry name" value="G_AIG1"/>
</dbReference>
<evidence type="ECO:0000256" key="1">
    <source>
        <dbReference type="ARBA" id="ARBA00008535"/>
    </source>
</evidence>
<dbReference type="Proteomes" id="UP000276133">
    <property type="component" value="Unassembled WGS sequence"/>
</dbReference>
<dbReference type="InterPro" id="IPR027417">
    <property type="entry name" value="P-loop_NTPase"/>
</dbReference>
<keyword evidence="2" id="KW-0547">Nucleotide-binding</keyword>
<keyword evidence="4" id="KW-0175">Coiled coil</keyword>
<dbReference type="OrthoDB" id="5985928at2759"/>
<dbReference type="InterPro" id="IPR045058">
    <property type="entry name" value="GIMA/IAN/Toc"/>
</dbReference>
<feature type="non-terminal residue" evidence="7">
    <location>
        <position position="299"/>
    </location>
</feature>
<feature type="coiled-coil region" evidence="4">
    <location>
        <begin position="155"/>
        <end position="236"/>
    </location>
</feature>
<proteinExistence type="inferred from homology"/>
<reference evidence="7 8" key="1">
    <citation type="journal article" date="2018" name="Sci. Rep.">
        <title>Genomic signatures of local adaptation to the degree of environmental predictability in rotifers.</title>
        <authorList>
            <person name="Franch-Gras L."/>
            <person name="Hahn C."/>
            <person name="Garcia-Roger E.M."/>
            <person name="Carmona M.J."/>
            <person name="Serra M."/>
            <person name="Gomez A."/>
        </authorList>
    </citation>
    <scope>NUCLEOTIDE SEQUENCE [LARGE SCALE GENOMIC DNA]</scope>
    <source>
        <strain evidence="7">HYR1</strain>
    </source>
</reference>
<keyword evidence="3" id="KW-0342">GTP-binding</keyword>
<evidence type="ECO:0000256" key="2">
    <source>
        <dbReference type="ARBA" id="ARBA00022741"/>
    </source>
</evidence>
<evidence type="ECO:0000256" key="4">
    <source>
        <dbReference type="SAM" id="Coils"/>
    </source>
</evidence>
<evidence type="ECO:0000256" key="3">
    <source>
        <dbReference type="ARBA" id="ARBA00023134"/>
    </source>
</evidence>
<dbReference type="PROSITE" id="PS51720">
    <property type="entry name" value="G_AIG1"/>
    <property type="match status" value="1"/>
</dbReference>
<organism evidence="7 8">
    <name type="scientific">Brachionus plicatilis</name>
    <name type="common">Marine rotifer</name>
    <name type="synonym">Brachionus muelleri</name>
    <dbReference type="NCBI Taxonomy" id="10195"/>
    <lineage>
        <taxon>Eukaryota</taxon>
        <taxon>Metazoa</taxon>
        <taxon>Spiralia</taxon>
        <taxon>Gnathifera</taxon>
        <taxon>Rotifera</taxon>
        <taxon>Eurotatoria</taxon>
        <taxon>Monogononta</taxon>
        <taxon>Pseudotrocha</taxon>
        <taxon>Ploima</taxon>
        <taxon>Brachionidae</taxon>
        <taxon>Brachionus</taxon>
    </lineage>
</organism>
<name>A0A3M7P360_BRAPC</name>
<accession>A0A3M7P360</accession>
<dbReference type="Gene3D" id="3.40.50.300">
    <property type="entry name" value="P-loop containing nucleotide triphosphate hydrolases"/>
    <property type="match status" value="1"/>
</dbReference>
<protein>
    <submittedName>
        <fullName evidence="7">GTPase IMAP family member 7-like</fullName>
    </submittedName>
</protein>
<evidence type="ECO:0000313" key="7">
    <source>
        <dbReference type="EMBL" id="RMZ93516.1"/>
    </source>
</evidence>
<dbReference type="AlphaFoldDB" id="A0A3M7P360"/>
<comment type="similarity">
    <text evidence="1">Belongs to the TRAFAC class TrmE-Era-EngA-EngB-Septin-like GTPase superfamily. AIG1/Toc34/Toc159-like paraseptin GTPase family. IAN subfamily.</text>
</comment>